<keyword evidence="1 2" id="KW-0732">Signal</keyword>
<feature type="domain" description="Secretion system C-terminal sorting" evidence="3">
    <location>
        <begin position="202"/>
        <end position="253"/>
    </location>
</feature>
<proteinExistence type="predicted"/>
<evidence type="ECO:0000259" key="3">
    <source>
        <dbReference type="Pfam" id="PF18962"/>
    </source>
</evidence>
<comment type="caution">
    <text evidence="4">The sequence shown here is derived from an EMBL/GenBank/DDBJ whole genome shotgun (WGS) entry which is preliminary data.</text>
</comment>
<dbReference type="NCBIfam" id="TIGR04183">
    <property type="entry name" value="Por_Secre_tail"/>
    <property type="match status" value="1"/>
</dbReference>
<accession>A0A4R8IIC1</accession>
<dbReference type="OrthoDB" id="1465721at2"/>
<organism evidence="4 5">
    <name type="scientific">Epilithonimonas xixisoli</name>
    <dbReference type="NCBI Taxonomy" id="1476462"/>
    <lineage>
        <taxon>Bacteria</taxon>
        <taxon>Pseudomonadati</taxon>
        <taxon>Bacteroidota</taxon>
        <taxon>Flavobacteriia</taxon>
        <taxon>Flavobacteriales</taxon>
        <taxon>Weeksellaceae</taxon>
        <taxon>Chryseobacterium group</taxon>
        <taxon>Epilithonimonas</taxon>
    </lineage>
</organism>
<evidence type="ECO:0000313" key="4">
    <source>
        <dbReference type="EMBL" id="TDX86299.1"/>
    </source>
</evidence>
<dbReference type="InterPro" id="IPR026444">
    <property type="entry name" value="Secre_tail"/>
</dbReference>
<feature type="signal peptide" evidence="2">
    <location>
        <begin position="1"/>
        <end position="19"/>
    </location>
</feature>
<evidence type="ECO:0000256" key="1">
    <source>
        <dbReference type="ARBA" id="ARBA00022729"/>
    </source>
</evidence>
<evidence type="ECO:0000256" key="2">
    <source>
        <dbReference type="SAM" id="SignalP"/>
    </source>
</evidence>
<gene>
    <name evidence="4" type="ORF">B0I22_0412</name>
</gene>
<evidence type="ECO:0000313" key="5">
    <source>
        <dbReference type="Proteomes" id="UP000295313"/>
    </source>
</evidence>
<keyword evidence="5" id="KW-1185">Reference proteome</keyword>
<sequence length="255" mass="26193">MKKIFTILAVSALAITAQAQTTFTYVWNNQGFANAQDITTGNIVAGKLTYDVQKNGASNGPKFYTAGGGALRMYSNNADGNGNSLAIVAVGTTKISSVKIKTPGTLGADNYAPTTAVVKVDGVVVPTVYDPADATNATYLIVAATPASNVSIQNGQTGTSAQIRVLSMDVTYTDGLSVADFSKAKVSLVKNTVVGEAIAFANAADIQIINTAGQVVKTAKVTEGSTLNVSSLAKGVYIVTGTVNGEKVSQKVIKN</sequence>
<dbReference type="Proteomes" id="UP000295313">
    <property type="component" value="Unassembled WGS sequence"/>
</dbReference>
<dbReference type="EMBL" id="SOEO01000001">
    <property type="protein sequence ID" value="TDX86299.1"/>
    <property type="molecule type" value="Genomic_DNA"/>
</dbReference>
<feature type="chain" id="PRO_5020760048" evidence="2">
    <location>
        <begin position="20"/>
        <end position="255"/>
    </location>
</feature>
<reference evidence="4 5" key="1">
    <citation type="submission" date="2019-03" db="EMBL/GenBank/DDBJ databases">
        <title>Genomic Encyclopedia of Type Strains, Phase III (KMG-III): the genomes of soil and plant-associated and newly described type strains.</title>
        <authorList>
            <person name="Whitman W."/>
        </authorList>
    </citation>
    <scope>NUCLEOTIDE SEQUENCE [LARGE SCALE GENOMIC DNA]</scope>
    <source>
        <strain evidence="4 5">CGMCC 1.12802</strain>
    </source>
</reference>
<dbReference type="RefSeq" id="WP_133942923.1">
    <property type="nucleotide sequence ID" value="NZ_SOEO01000001.1"/>
</dbReference>
<dbReference type="AlphaFoldDB" id="A0A4R8IIC1"/>
<dbReference type="Pfam" id="PF18962">
    <property type="entry name" value="Por_Secre_tail"/>
    <property type="match status" value="1"/>
</dbReference>
<protein>
    <submittedName>
        <fullName evidence="4">Putative secreted protein (Por secretion system target)</fullName>
    </submittedName>
</protein>
<name>A0A4R8IIC1_9FLAO</name>